<comment type="subcellular location">
    <subcellularLocation>
        <location evidence="1 7">Cell membrane</location>
        <topology evidence="1 7">Multi-pass membrane protein</topology>
    </subcellularLocation>
</comment>
<sequence length="292" mass="32654">MNQLSEIKTSSYANAKKRKMAWNVVFIVIAIIIGVAVAFPLFWLIRSSLVTKAELFARPPVFWAKEMQFENFSKGIMRINFAQQLWNSVTIAVPYVLGTIITCALAGYAFARLRFPLRNVWFALVISSMMLPSVVTLLPQVRLYSALGIANKWALILPAFLCAGGNAYFVFLLRQFFTTIPKELDEAASIDGAGHVRTFISIMVPLVKPALIVVGLFSFINCWNEIFYSTIYLQSEDQYTLPLGLLMVQGIKTPNYEQVMALALLVSLPCLVFFFVGNRYFVEGISTGAVKG</sequence>
<keyword evidence="4 7" id="KW-0812">Transmembrane</keyword>
<feature type="transmembrane region" description="Helical" evidence="7">
    <location>
        <begin position="259"/>
        <end position="276"/>
    </location>
</feature>
<evidence type="ECO:0000256" key="1">
    <source>
        <dbReference type="ARBA" id="ARBA00004651"/>
    </source>
</evidence>
<feature type="transmembrane region" description="Helical" evidence="7">
    <location>
        <begin position="21"/>
        <end position="45"/>
    </location>
</feature>
<feature type="transmembrane region" description="Helical" evidence="7">
    <location>
        <begin position="120"/>
        <end position="141"/>
    </location>
</feature>
<evidence type="ECO:0000256" key="7">
    <source>
        <dbReference type="RuleBase" id="RU363032"/>
    </source>
</evidence>
<feature type="domain" description="ABC transmembrane type-1" evidence="8">
    <location>
        <begin position="85"/>
        <end position="277"/>
    </location>
</feature>
<protein>
    <submittedName>
        <fullName evidence="9">Carbohydrate ABC transporter permease</fullName>
    </submittedName>
</protein>
<dbReference type="GO" id="GO:0055085">
    <property type="term" value="P:transmembrane transport"/>
    <property type="evidence" value="ECO:0007669"/>
    <property type="project" value="InterPro"/>
</dbReference>
<evidence type="ECO:0000256" key="3">
    <source>
        <dbReference type="ARBA" id="ARBA00022475"/>
    </source>
</evidence>
<evidence type="ECO:0000256" key="4">
    <source>
        <dbReference type="ARBA" id="ARBA00022692"/>
    </source>
</evidence>
<evidence type="ECO:0000259" key="8">
    <source>
        <dbReference type="PROSITE" id="PS50928"/>
    </source>
</evidence>
<dbReference type="GO" id="GO:0005886">
    <property type="term" value="C:plasma membrane"/>
    <property type="evidence" value="ECO:0007669"/>
    <property type="project" value="UniProtKB-SubCell"/>
</dbReference>
<dbReference type="InterPro" id="IPR035906">
    <property type="entry name" value="MetI-like_sf"/>
</dbReference>
<name>A0A7G9WIJ2_9FIRM</name>
<dbReference type="PANTHER" id="PTHR43744:SF8">
    <property type="entry name" value="SN-GLYCEROL-3-PHOSPHATE TRANSPORT SYSTEM PERMEASE PROTEIN UGPE"/>
    <property type="match status" value="1"/>
</dbReference>
<gene>
    <name evidence="9" type="ORF">H6X83_02295</name>
</gene>
<dbReference type="PANTHER" id="PTHR43744">
    <property type="entry name" value="ABC TRANSPORTER PERMEASE PROTEIN MG189-RELATED-RELATED"/>
    <property type="match status" value="1"/>
</dbReference>
<keyword evidence="5 7" id="KW-1133">Transmembrane helix</keyword>
<dbReference type="AlphaFoldDB" id="A0A7G9WIJ2"/>
<dbReference type="Pfam" id="PF00528">
    <property type="entry name" value="BPD_transp_1"/>
    <property type="match status" value="1"/>
</dbReference>
<proteinExistence type="inferred from homology"/>
<organism evidence="9 10">
    <name type="scientific">Caproicibacterium amylolyticum</name>
    <dbReference type="NCBI Taxonomy" id="2766537"/>
    <lineage>
        <taxon>Bacteria</taxon>
        <taxon>Bacillati</taxon>
        <taxon>Bacillota</taxon>
        <taxon>Clostridia</taxon>
        <taxon>Eubacteriales</taxon>
        <taxon>Oscillospiraceae</taxon>
        <taxon>Caproicibacterium</taxon>
    </lineage>
</organism>
<accession>A0A7G9WIJ2</accession>
<dbReference type="InterPro" id="IPR000515">
    <property type="entry name" value="MetI-like"/>
</dbReference>
<keyword evidence="6 7" id="KW-0472">Membrane</keyword>
<evidence type="ECO:0000256" key="5">
    <source>
        <dbReference type="ARBA" id="ARBA00022989"/>
    </source>
</evidence>
<evidence type="ECO:0000313" key="9">
    <source>
        <dbReference type="EMBL" id="QNO18504.1"/>
    </source>
</evidence>
<reference evidence="9 10" key="1">
    <citation type="submission" date="2020-08" db="EMBL/GenBank/DDBJ databases">
        <authorList>
            <person name="Ren C."/>
            <person name="Gu Y."/>
            <person name="Xu Y."/>
        </authorList>
    </citation>
    <scope>NUCLEOTIDE SEQUENCE [LARGE SCALE GENOMIC DNA]</scope>
    <source>
        <strain evidence="9 10">LBM18003</strain>
    </source>
</reference>
<keyword evidence="10" id="KW-1185">Reference proteome</keyword>
<comment type="similarity">
    <text evidence="7">Belongs to the binding-protein-dependent transport system permease family.</text>
</comment>
<keyword evidence="3" id="KW-1003">Cell membrane</keyword>
<dbReference type="CDD" id="cd06261">
    <property type="entry name" value="TM_PBP2"/>
    <property type="match status" value="1"/>
</dbReference>
<feature type="transmembrane region" description="Helical" evidence="7">
    <location>
        <begin position="198"/>
        <end position="220"/>
    </location>
</feature>
<evidence type="ECO:0000256" key="6">
    <source>
        <dbReference type="ARBA" id="ARBA00023136"/>
    </source>
</evidence>
<dbReference type="EMBL" id="CP060696">
    <property type="protein sequence ID" value="QNO18504.1"/>
    <property type="molecule type" value="Genomic_DNA"/>
</dbReference>
<evidence type="ECO:0000313" key="10">
    <source>
        <dbReference type="Proteomes" id="UP000516046"/>
    </source>
</evidence>
<dbReference type="SUPFAM" id="SSF161098">
    <property type="entry name" value="MetI-like"/>
    <property type="match status" value="1"/>
</dbReference>
<dbReference type="Gene3D" id="1.10.3720.10">
    <property type="entry name" value="MetI-like"/>
    <property type="match status" value="1"/>
</dbReference>
<dbReference type="RefSeq" id="WP_212507566.1">
    <property type="nucleotide sequence ID" value="NZ_CP060696.1"/>
</dbReference>
<dbReference type="PROSITE" id="PS50928">
    <property type="entry name" value="ABC_TM1"/>
    <property type="match status" value="1"/>
</dbReference>
<keyword evidence="2 7" id="KW-0813">Transport</keyword>
<dbReference type="KEGG" id="caml:H6X83_02295"/>
<evidence type="ECO:0000256" key="2">
    <source>
        <dbReference type="ARBA" id="ARBA00022448"/>
    </source>
</evidence>
<feature type="transmembrane region" description="Helical" evidence="7">
    <location>
        <begin position="153"/>
        <end position="177"/>
    </location>
</feature>
<feature type="transmembrane region" description="Helical" evidence="7">
    <location>
        <begin position="85"/>
        <end position="108"/>
    </location>
</feature>
<dbReference type="Proteomes" id="UP000516046">
    <property type="component" value="Chromosome"/>
</dbReference>